<comment type="similarity">
    <text evidence="2">Belongs to the DsbD family.</text>
</comment>
<evidence type="ECO:0000256" key="1">
    <source>
        <dbReference type="ARBA" id="ARBA00004141"/>
    </source>
</evidence>
<dbReference type="Proteomes" id="UP000231581">
    <property type="component" value="Unassembled WGS sequence"/>
</dbReference>
<sequence length="254" mass="28143">MSLQLIVPSFVAGLLMFLAPCTLPLVPAYLGFISGISFTEIRDKEKLRQVRWRIFLNGVLFVIGFSSVFIILGGAFGLAGSFIAPYRVWLARIGGLVVILFGVYLLDLFEWKALAFLNKERRFPLGGVLRPGRPFSSLLFGATFAFGWTPCIGPVLASVLLLASTSATAFTGAFLLLVFSLGFSIPFLLLALLIGRAVEILKPFQKHMKLLSQLAGVFLILLGFLLVTNSFGTWIAFVYQHLTFFRYESLLRFL</sequence>
<evidence type="ECO:0000256" key="4">
    <source>
        <dbReference type="ARBA" id="ARBA00022989"/>
    </source>
</evidence>
<comment type="subcellular location">
    <subcellularLocation>
        <location evidence="1">Membrane</location>
        <topology evidence="1">Multi-pass membrane protein</topology>
    </subcellularLocation>
</comment>
<proteinExistence type="inferred from homology"/>
<feature type="domain" description="Cytochrome C biogenesis protein transmembrane" evidence="7">
    <location>
        <begin position="6"/>
        <end position="227"/>
    </location>
</feature>
<dbReference type="GO" id="GO:0016020">
    <property type="term" value="C:membrane"/>
    <property type="evidence" value="ECO:0007669"/>
    <property type="project" value="UniProtKB-SubCell"/>
</dbReference>
<dbReference type="EMBL" id="PCSZ01000070">
    <property type="protein sequence ID" value="PIP60315.1"/>
    <property type="molecule type" value="Genomic_DNA"/>
</dbReference>
<evidence type="ECO:0000256" key="3">
    <source>
        <dbReference type="ARBA" id="ARBA00022692"/>
    </source>
</evidence>
<feature type="transmembrane region" description="Helical" evidence="6">
    <location>
        <begin position="6"/>
        <end position="33"/>
    </location>
</feature>
<comment type="caution">
    <text evidence="8">The sequence shown here is derived from an EMBL/GenBank/DDBJ whole genome shotgun (WGS) entry which is preliminary data.</text>
</comment>
<accession>A0A2H0BRL2</accession>
<organism evidence="8 9">
    <name type="scientific">Candidatus Uhrbacteria bacterium CG22_combo_CG10-13_8_21_14_all_47_17</name>
    <dbReference type="NCBI Taxonomy" id="1975041"/>
    <lineage>
        <taxon>Bacteria</taxon>
        <taxon>Candidatus Uhriibacteriota</taxon>
    </lineage>
</organism>
<evidence type="ECO:0000259" key="7">
    <source>
        <dbReference type="Pfam" id="PF02683"/>
    </source>
</evidence>
<feature type="transmembrane region" description="Helical" evidence="6">
    <location>
        <begin position="89"/>
        <end position="117"/>
    </location>
</feature>
<dbReference type="PANTHER" id="PTHR31272:SF4">
    <property type="entry name" value="CYTOCHROME C-TYPE BIOGENESIS PROTEIN HI_1454-RELATED"/>
    <property type="match status" value="1"/>
</dbReference>
<keyword evidence="5 6" id="KW-0472">Membrane</keyword>
<feature type="transmembrane region" description="Helical" evidence="6">
    <location>
        <begin position="169"/>
        <end position="194"/>
    </location>
</feature>
<feature type="transmembrane region" description="Helical" evidence="6">
    <location>
        <begin position="54"/>
        <end position="83"/>
    </location>
</feature>
<reference evidence="8 9" key="1">
    <citation type="submission" date="2017-09" db="EMBL/GenBank/DDBJ databases">
        <title>Depth-based differentiation of microbial function through sediment-hosted aquifers and enrichment of novel symbionts in the deep terrestrial subsurface.</title>
        <authorList>
            <person name="Probst A.J."/>
            <person name="Ladd B."/>
            <person name="Jarett J.K."/>
            <person name="Geller-Mcgrath D.E."/>
            <person name="Sieber C.M."/>
            <person name="Emerson J.B."/>
            <person name="Anantharaman K."/>
            <person name="Thomas B.C."/>
            <person name="Malmstrom R."/>
            <person name="Stieglmeier M."/>
            <person name="Klingl A."/>
            <person name="Woyke T."/>
            <person name="Ryan C.M."/>
            <person name="Banfield J.F."/>
        </authorList>
    </citation>
    <scope>NUCLEOTIDE SEQUENCE [LARGE SCALE GENOMIC DNA]</scope>
    <source>
        <strain evidence="8">CG22_combo_CG10-13_8_21_14_all_47_17</strain>
    </source>
</reference>
<keyword evidence="4 6" id="KW-1133">Transmembrane helix</keyword>
<evidence type="ECO:0000313" key="9">
    <source>
        <dbReference type="Proteomes" id="UP000231581"/>
    </source>
</evidence>
<dbReference type="PANTHER" id="PTHR31272">
    <property type="entry name" value="CYTOCHROME C-TYPE BIOGENESIS PROTEIN HI_1454-RELATED"/>
    <property type="match status" value="1"/>
</dbReference>
<keyword evidence="3 6" id="KW-0812">Transmembrane</keyword>
<feature type="transmembrane region" description="Helical" evidence="6">
    <location>
        <begin position="214"/>
        <end position="239"/>
    </location>
</feature>
<dbReference type="InterPro" id="IPR003834">
    <property type="entry name" value="Cyt_c_assmbl_TM_dom"/>
</dbReference>
<dbReference type="AlphaFoldDB" id="A0A2H0BRL2"/>
<evidence type="ECO:0000313" key="8">
    <source>
        <dbReference type="EMBL" id="PIP60315.1"/>
    </source>
</evidence>
<protein>
    <submittedName>
        <fullName evidence="8">Cytochrome C biogenesis protein</fullName>
    </submittedName>
</protein>
<dbReference type="Pfam" id="PF02683">
    <property type="entry name" value="DsbD_TM"/>
    <property type="match status" value="1"/>
</dbReference>
<gene>
    <name evidence="8" type="ORF">COX00_03805</name>
</gene>
<dbReference type="GO" id="GO:0017004">
    <property type="term" value="P:cytochrome complex assembly"/>
    <property type="evidence" value="ECO:0007669"/>
    <property type="project" value="InterPro"/>
</dbReference>
<dbReference type="InterPro" id="IPR051790">
    <property type="entry name" value="Cytochrome_c-biogenesis_DsbD"/>
</dbReference>
<evidence type="ECO:0000256" key="5">
    <source>
        <dbReference type="ARBA" id="ARBA00023136"/>
    </source>
</evidence>
<evidence type="ECO:0000256" key="6">
    <source>
        <dbReference type="SAM" id="Phobius"/>
    </source>
</evidence>
<name>A0A2H0BRL2_9BACT</name>
<feature type="transmembrane region" description="Helical" evidence="6">
    <location>
        <begin position="138"/>
        <end position="163"/>
    </location>
</feature>
<evidence type="ECO:0000256" key="2">
    <source>
        <dbReference type="ARBA" id="ARBA00006143"/>
    </source>
</evidence>